<feature type="domain" description="Glutathionylspermidine synthase pre-ATP-grasp-like" evidence="6">
    <location>
        <begin position="20"/>
        <end position="409"/>
    </location>
</feature>
<dbReference type="EMBL" id="NFCF01000063">
    <property type="protein sequence ID" value="OTW50834.1"/>
    <property type="molecule type" value="Genomic_DNA"/>
</dbReference>
<accession>A0A242WAK0</accession>
<proteinExistence type="predicted"/>
<reference evidence="7 8" key="1">
    <citation type="submission" date="2016-10" db="EMBL/GenBank/DDBJ databases">
        <title>Comparative genomics of Bacillus thuringiensis reveals a path to pathogens against multiple invertebrate hosts.</title>
        <authorList>
            <person name="Zheng J."/>
            <person name="Gao Q."/>
            <person name="Liu H."/>
            <person name="Peng D."/>
            <person name="Ruan L."/>
            <person name="Sun M."/>
        </authorList>
    </citation>
    <scope>NUCLEOTIDE SEQUENCE [LARGE SCALE GENOMIC DNA]</scope>
    <source>
        <strain evidence="7">BGSC 4AC1</strain>
    </source>
</reference>
<evidence type="ECO:0000256" key="1">
    <source>
        <dbReference type="ARBA" id="ARBA00022598"/>
    </source>
</evidence>
<protein>
    <submittedName>
        <fullName evidence="7">Glutathionylspermidine synthase</fullName>
    </submittedName>
</protein>
<comment type="caution">
    <text evidence="7">The sequence shown here is derived from an EMBL/GenBank/DDBJ whole genome shotgun (WGS) entry which is preliminary data.</text>
</comment>
<evidence type="ECO:0000313" key="7">
    <source>
        <dbReference type="EMBL" id="OTW50834.1"/>
    </source>
</evidence>
<dbReference type="GO" id="GO:0005524">
    <property type="term" value="F:ATP binding"/>
    <property type="evidence" value="ECO:0007669"/>
    <property type="project" value="UniProtKB-KW"/>
</dbReference>
<evidence type="ECO:0000256" key="3">
    <source>
        <dbReference type="ARBA" id="ARBA00022741"/>
    </source>
</evidence>
<evidence type="ECO:0000259" key="6">
    <source>
        <dbReference type="Pfam" id="PF03738"/>
    </source>
</evidence>
<dbReference type="Proteomes" id="UP000195152">
    <property type="component" value="Unassembled WGS sequence"/>
</dbReference>
<dbReference type="SUPFAM" id="SSF56059">
    <property type="entry name" value="Glutathione synthetase ATP-binding domain-like"/>
    <property type="match status" value="1"/>
</dbReference>
<gene>
    <name evidence="7" type="ORF">BK699_09825</name>
</gene>
<keyword evidence="2" id="KW-0479">Metal-binding</keyword>
<dbReference type="GO" id="GO:0046872">
    <property type="term" value="F:metal ion binding"/>
    <property type="evidence" value="ECO:0007669"/>
    <property type="project" value="UniProtKB-KW"/>
</dbReference>
<keyword evidence="5" id="KW-0460">Magnesium</keyword>
<dbReference type="RefSeq" id="WP_000287818.1">
    <property type="nucleotide sequence ID" value="NZ_NFCF01000063.1"/>
</dbReference>
<evidence type="ECO:0000256" key="2">
    <source>
        <dbReference type="ARBA" id="ARBA00022723"/>
    </source>
</evidence>
<dbReference type="GO" id="GO:0016874">
    <property type="term" value="F:ligase activity"/>
    <property type="evidence" value="ECO:0007669"/>
    <property type="project" value="UniProtKB-KW"/>
</dbReference>
<evidence type="ECO:0000256" key="5">
    <source>
        <dbReference type="ARBA" id="ARBA00022842"/>
    </source>
</evidence>
<keyword evidence="1" id="KW-0436">Ligase</keyword>
<sequence length="415" mass="48361">MYTEEQQTAYMKKWFNLVEKAGKKGFTWASLLENDEWCQYMATGIHKMDSTDYNKILNATIEAKEIFQRVYQYLIENREAFLKLKLPIEFWEVARMEYGTLFSYFTRLDFIMNGNGIKVIEVNSDTPTGYLEPSVANEVLCNYHQVKHPNKLEEKLKIAWDRIIRDYKIQSDDVIHFTSYDWHDEDYNTVEFIRSFCSHSTEYVGIQDIIVSNDGLYTPDGTKINYLYRLYPLEYLLDDVDEYGKKIGIQFLDHIAQNRVKIINPPSAFLIQNKGVLAIIWELHEKQQWFTPEEHAIIEKYFLPTYFSKEKFEASNIDYVKKCHLGREGGGVSIISEGSEIAADKTPYYNEQQKIYQKYVEMPDLTIDTWDGDYTGKLLVGSHLIAGEAAGIFLRVGEKITGNLSMFIGITTENE</sequence>
<keyword evidence="3" id="KW-0547">Nucleotide-binding</keyword>
<evidence type="ECO:0000313" key="8">
    <source>
        <dbReference type="Proteomes" id="UP000195152"/>
    </source>
</evidence>
<dbReference type="SUPFAM" id="SSF52440">
    <property type="entry name" value="PreATP-grasp domain"/>
    <property type="match status" value="1"/>
</dbReference>
<evidence type="ECO:0000256" key="4">
    <source>
        <dbReference type="ARBA" id="ARBA00022840"/>
    </source>
</evidence>
<dbReference type="Gene3D" id="3.30.1490.330">
    <property type="match status" value="1"/>
</dbReference>
<name>A0A242WAK0_BACTU</name>
<organism evidence="7 8">
    <name type="scientific">Bacillus thuringiensis serovar mexicanensis</name>
    <dbReference type="NCBI Taxonomy" id="180868"/>
    <lineage>
        <taxon>Bacteria</taxon>
        <taxon>Bacillati</taxon>
        <taxon>Bacillota</taxon>
        <taxon>Bacilli</taxon>
        <taxon>Bacillales</taxon>
        <taxon>Bacillaceae</taxon>
        <taxon>Bacillus</taxon>
        <taxon>Bacillus cereus group</taxon>
    </lineage>
</organism>
<keyword evidence="4" id="KW-0067">ATP-binding</keyword>
<dbReference type="AlphaFoldDB" id="A0A242WAK0"/>
<dbReference type="InterPro" id="IPR016185">
    <property type="entry name" value="PreATP-grasp_dom_sf"/>
</dbReference>
<dbReference type="Pfam" id="PF03738">
    <property type="entry name" value="GSP_synth"/>
    <property type="match status" value="1"/>
</dbReference>
<dbReference type="InterPro" id="IPR005494">
    <property type="entry name" value="GSPS_pre-ATP-grasp-like_dom"/>
</dbReference>